<dbReference type="Proteomes" id="UP000060602">
    <property type="component" value="Chromosome"/>
</dbReference>
<dbReference type="PANTHER" id="PTHR42928:SF5">
    <property type="entry name" value="BLR1237 PROTEIN"/>
    <property type="match status" value="1"/>
</dbReference>
<proteinExistence type="inferred from homology"/>
<gene>
    <name evidence="2" type="ORF">AL504_23795</name>
</gene>
<evidence type="ECO:0000313" key="3">
    <source>
        <dbReference type="Proteomes" id="UP000060602"/>
    </source>
</evidence>
<dbReference type="Gene3D" id="3.40.190.10">
    <property type="entry name" value="Periplasmic binding protein-like II"/>
    <property type="match status" value="1"/>
</dbReference>
<evidence type="ECO:0000256" key="1">
    <source>
        <dbReference type="ARBA" id="ARBA00006987"/>
    </source>
</evidence>
<dbReference type="InterPro" id="IPR042100">
    <property type="entry name" value="Bug_dom1"/>
</dbReference>
<protein>
    <submittedName>
        <fullName evidence="2">ABC transporter substrate-binding protein</fullName>
    </submittedName>
</protein>
<reference evidence="3" key="1">
    <citation type="submission" date="2015-12" db="EMBL/GenBank/DDBJ databases">
        <title>FDA dAtabase for Regulatory Grade micrObial Sequences (FDA-ARGOS): Supporting development and validation of Infectious Disease Dx tests.</title>
        <authorList>
            <person name="Case J."/>
            <person name="Tallon L."/>
            <person name="Sadzewicz L."/>
            <person name="Sengamalay N."/>
            <person name="Ott S."/>
            <person name="Godinez A."/>
            <person name="Nagaraj S."/>
            <person name="Nadendla S."/>
            <person name="Sichtig H."/>
        </authorList>
    </citation>
    <scope>NUCLEOTIDE SEQUENCE [LARGE SCALE GENOMIC DNA]</scope>
    <source>
        <strain evidence="3">FDAARGOS_147</strain>
    </source>
</reference>
<sequence length="321" mass="32953">MKRRSFIKACAVSMAAAPAVRAGQDRVIRIIVPFAPGGSADLIPRLVAQAMAESLGDTVIVENKAGAGGAVGTLYVSRSAPDGLTLGVATVSTHAIQPAVMARPGYHPLRDFSPISNLADVPNIISINPMVPAGDMAAFIALAKRADQDLMFGSPGVGSLGHMMGELFVQATGARLRHVPYRGAGPALQDAIAGHVTVLCDNLPASLPHVQAGRLRGLAVAWPGRVAQLPDVPTFAQAGIPVLNDPAWFGLVGPAGMAPAQVARLQGAVAAALGRPEVAARIAELGAVPRANAPAEFSRQIGAELEKWLAVARKAGISLEA</sequence>
<accession>A0A0X8P2L6</accession>
<dbReference type="Gene3D" id="3.40.190.150">
    <property type="entry name" value="Bordetella uptake gene, domain 1"/>
    <property type="match status" value="1"/>
</dbReference>
<dbReference type="RefSeq" id="WP_061073402.1">
    <property type="nucleotide sequence ID" value="NZ_CP014060.2"/>
</dbReference>
<evidence type="ECO:0000313" key="2">
    <source>
        <dbReference type="EMBL" id="AMG38785.1"/>
    </source>
</evidence>
<dbReference type="PANTHER" id="PTHR42928">
    <property type="entry name" value="TRICARBOXYLATE-BINDING PROTEIN"/>
    <property type="match status" value="1"/>
</dbReference>
<comment type="similarity">
    <text evidence="1">Belongs to the UPF0065 (bug) family.</text>
</comment>
<dbReference type="PIRSF" id="PIRSF017082">
    <property type="entry name" value="YflP"/>
    <property type="match status" value="1"/>
</dbReference>
<dbReference type="EMBL" id="CP014060">
    <property type="protein sequence ID" value="AMG38785.1"/>
    <property type="molecule type" value="Genomic_DNA"/>
</dbReference>
<organism evidence="2 3">
    <name type="scientific">Alcaligenes xylosoxydans xylosoxydans</name>
    <name type="common">Achromobacter xylosoxidans</name>
    <dbReference type="NCBI Taxonomy" id="85698"/>
    <lineage>
        <taxon>Bacteria</taxon>
        <taxon>Pseudomonadati</taxon>
        <taxon>Pseudomonadota</taxon>
        <taxon>Betaproteobacteria</taxon>
        <taxon>Burkholderiales</taxon>
        <taxon>Alcaligenaceae</taxon>
        <taxon>Achromobacter</taxon>
    </lineage>
</organism>
<dbReference type="Pfam" id="PF03401">
    <property type="entry name" value="TctC"/>
    <property type="match status" value="1"/>
</dbReference>
<dbReference type="AlphaFoldDB" id="A0A0X8P2L6"/>
<name>A0A0X8P2L6_ALCXX</name>
<dbReference type="InterPro" id="IPR005064">
    <property type="entry name" value="BUG"/>
</dbReference>